<feature type="transmembrane region" description="Helical" evidence="3">
    <location>
        <begin position="31"/>
        <end position="51"/>
    </location>
</feature>
<dbReference type="InterPro" id="IPR011635">
    <property type="entry name" value="CARDB"/>
</dbReference>
<evidence type="ECO:0000259" key="4">
    <source>
        <dbReference type="Pfam" id="PF07705"/>
    </source>
</evidence>
<dbReference type="STRING" id="1802389.A3C17_00625"/>
<reference evidence="5 6" key="1">
    <citation type="journal article" date="2016" name="Nat. Commun.">
        <title>Thousands of microbial genomes shed light on interconnected biogeochemical processes in an aquifer system.</title>
        <authorList>
            <person name="Anantharaman K."/>
            <person name="Brown C.T."/>
            <person name="Hug L.A."/>
            <person name="Sharon I."/>
            <person name="Castelle C.J."/>
            <person name="Probst A.J."/>
            <person name="Thomas B.C."/>
            <person name="Singh A."/>
            <person name="Wilkins M.J."/>
            <person name="Karaoz U."/>
            <person name="Brodie E.L."/>
            <person name="Williams K.H."/>
            <person name="Hubbard S.S."/>
            <person name="Banfield J.F."/>
        </authorList>
    </citation>
    <scope>NUCLEOTIDE SEQUENCE [LARGE SCALE GENOMIC DNA]</scope>
</reference>
<dbReference type="AlphaFoldDB" id="A0A1F7TYF6"/>
<organism evidence="5 6">
    <name type="scientific">Candidatus Uhrbacteria bacterium RIFCSPHIGHO2_02_FULL_53_13</name>
    <dbReference type="NCBI Taxonomy" id="1802389"/>
    <lineage>
        <taxon>Bacteria</taxon>
        <taxon>Candidatus Uhriibacteriota</taxon>
    </lineage>
</organism>
<gene>
    <name evidence="5" type="ORF">A3C17_00625</name>
</gene>
<feature type="region of interest" description="Disordered" evidence="2">
    <location>
        <begin position="273"/>
        <end position="307"/>
    </location>
</feature>
<dbReference type="Proteomes" id="UP000177097">
    <property type="component" value="Unassembled WGS sequence"/>
</dbReference>
<evidence type="ECO:0000313" key="5">
    <source>
        <dbReference type="EMBL" id="OGL71035.1"/>
    </source>
</evidence>
<proteinExistence type="predicted"/>
<dbReference type="InterPro" id="IPR013783">
    <property type="entry name" value="Ig-like_fold"/>
</dbReference>
<evidence type="ECO:0000256" key="1">
    <source>
        <dbReference type="SAM" id="Coils"/>
    </source>
</evidence>
<sequence>MGELIHLLTNAQNSDTFLTSFFMKTMSQISLLLRATSFTALVAVFVLALAASPSVTRAAGANDLVKCADFSAVYLIGDNGKRYSFPNEKIFFTWHPDFDEVKEISCDDLATLPLAGVVKYRAGVRLVKIPSVPKVYAVESDGTLRPIRDEVQARKLYGEGWSQAVDDLPESFFPRYSVKTELKDDELPEGMILEDDGKLLQVDEDGEAVEVEGVFTARDKALLRRHAHKVEALEGRLGRALSKIAELEQELERLQRLLDGQKAVRVNSSDHKTVTIKEVKNGSTVGTDNGRRSDNGNPDGPARDEKKLPDLVVSDLLLGNSTTGSGAALTAVIGNTGTAEVTQDVTVYFWLDDVLEWTYNSSTLADKTFKKVGGSSTVSPQHIEGTRTIKVCIDTRDIVAESNENNNCRTETLEAPEGDFTISDVGTRRLDASGNASETLRTFDFQTSGPLDHYRIRIWNSSGNLHDELVQQVMSSSQTNWTVLPTWLTPLALGQTYTFQIHAEEYLTGDANDVGGTFVTEAAAVVASPALELSVKSEPYNTYTRGQSNAYMGEFTFTNSASDAVEVQDITFQLVGDTDGNQVPVNENISNVQNHISSCFAKNGSTMVSSVEGVGTDGFVTLDSLNWAVASNGIYEFDVYCALTTTLVDGGNTDLYLARVNDVNSFVAQYALTGNALSSSEKALDSTGALNSDAQHSIQVVDQGFVILSLHPSTPSGAVTLQPSALNEVGVFRAVSQYEDVIMNQVTFYVKAESTVSSVVIEYQDALGNTVTKTGVPVGGYVTFSGADILVEDSTQHQISVSLMLGTDISVGDNYVVTMHPTGYALGAVGQTSGAMVSSSMSNIVGMTVIAQ</sequence>
<evidence type="ECO:0000256" key="3">
    <source>
        <dbReference type="SAM" id="Phobius"/>
    </source>
</evidence>
<feature type="coiled-coil region" evidence="1">
    <location>
        <begin position="230"/>
        <end position="264"/>
    </location>
</feature>
<keyword evidence="3" id="KW-0472">Membrane</keyword>
<keyword evidence="3" id="KW-1133">Transmembrane helix</keyword>
<dbReference type="EMBL" id="MGDX01000018">
    <property type="protein sequence ID" value="OGL71035.1"/>
    <property type="molecule type" value="Genomic_DNA"/>
</dbReference>
<keyword evidence="1" id="KW-0175">Coiled coil</keyword>
<keyword evidence="3" id="KW-0812">Transmembrane</keyword>
<protein>
    <recommendedName>
        <fullName evidence="4">CARDB domain-containing protein</fullName>
    </recommendedName>
</protein>
<evidence type="ECO:0000256" key="2">
    <source>
        <dbReference type="SAM" id="MobiDB-lite"/>
    </source>
</evidence>
<feature type="domain" description="CARDB" evidence="4">
    <location>
        <begin position="309"/>
        <end position="410"/>
    </location>
</feature>
<dbReference type="Pfam" id="PF07705">
    <property type="entry name" value="CARDB"/>
    <property type="match status" value="1"/>
</dbReference>
<name>A0A1F7TYF6_9BACT</name>
<evidence type="ECO:0000313" key="6">
    <source>
        <dbReference type="Proteomes" id="UP000177097"/>
    </source>
</evidence>
<accession>A0A1F7TYF6</accession>
<dbReference type="Gene3D" id="2.60.40.10">
    <property type="entry name" value="Immunoglobulins"/>
    <property type="match status" value="1"/>
</dbReference>
<comment type="caution">
    <text evidence="5">The sequence shown here is derived from an EMBL/GenBank/DDBJ whole genome shotgun (WGS) entry which is preliminary data.</text>
</comment>